<reference evidence="2 3" key="1">
    <citation type="submission" date="2023-07" db="EMBL/GenBank/DDBJ databases">
        <title>Sorghum-associated microbial communities from plants grown in Nebraska, USA.</title>
        <authorList>
            <person name="Schachtman D."/>
        </authorList>
    </citation>
    <scope>NUCLEOTIDE SEQUENCE [LARGE SCALE GENOMIC DNA]</scope>
    <source>
        <strain evidence="2 3">DS2154</strain>
    </source>
</reference>
<protein>
    <submittedName>
        <fullName evidence="2">Uncharacterized protein (DUF1330 family)</fullName>
    </submittedName>
</protein>
<dbReference type="InterPro" id="IPR010753">
    <property type="entry name" value="DUF1330"/>
</dbReference>
<dbReference type="Gene3D" id="3.30.70.100">
    <property type="match status" value="1"/>
</dbReference>
<dbReference type="RefSeq" id="WP_163228716.1">
    <property type="nucleotide sequence ID" value="NZ_BMLD01000009.1"/>
</dbReference>
<dbReference type="EMBL" id="JAVDRL010000011">
    <property type="protein sequence ID" value="MDR6532928.1"/>
    <property type="molecule type" value="Genomic_DNA"/>
</dbReference>
<feature type="domain" description="DUF1330" evidence="1">
    <location>
        <begin position="2"/>
        <end position="94"/>
    </location>
</feature>
<evidence type="ECO:0000313" key="2">
    <source>
        <dbReference type="EMBL" id="MDR6532928.1"/>
    </source>
</evidence>
<organism evidence="2 3">
    <name type="scientific">Caulobacter rhizosphaerae</name>
    <dbReference type="NCBI Taxonomy" id="2010972"/>
    <lineage>
        <taxon>Bacteria</taxon>
        <taxon>Pseudomonadati</taxon>
        <taxon>Pseudomonadota</taxon>
        <taxon>Alphaproteobacteria</taxon>
        <taxon>Caulobacterales</taxon>
        <taxon>Caulobacteraceae</taxon>
        <taxon>Caulobacter</taxon>
    </lineage>
</organism>
<sequence length="108" mass="11602">MTAYAIAHLRQVDFGPAIIEYLRRIDATLEPFGGRFVVHGATVEVLEGQWPGDIVVIAFADLATARAWYASPAYQAILGLRTDHSRGEVILVPGCDADHKGADLLAAA</sequence>
<dbReference type="PANTHER" id="PTHR41521:SF4">
    <property type="entry name" value="BLR0684 PROTEIN"/>
    <property type="match status" value="1"/>
</dbReference>
<accession>A0ABU1N398</accession>
<keyword evidence="3" id="KW-1185">Reference proteome</keyword>
<name>A0ABU1N398_9CAUL</name>
<evidence type="ECO:0000259" key="1">
    <source>
        <dbReference type="Pfam" id="PF07045"/>
    </source>
</evidence>
<gene>
    <name evidence="2" type="ORF">J2800_003689</name>
</gene>
<dbReference type="PANTHER" id="PTHR41521">
    <property type="match status" value="1"/>
</dbReference>
<dbReference type="Pfam" id="PF07045">
    <property type="entry name" value="DUF1330"/>
    <property type="match status" value="1"/>
</dbReference>
<proteinExistence type="predicted"/>
<dbReference type="SUPFAM" id="SSF54909">
    <property type="entry name" value="Dimeric alpha+beta barrel"/>
    <property type="match status" value="1"/>
</dbReference>
<dbReference type="InterPro" id="IPR011008">
    <property type="entry name" value="Dimeric_a/b-barrel"/>
</dbReference>
<dbReference type="Proteomes" id="UP001262754">
    <property type="component" value="Unassembled WGS sequence"/>
</dbReference>
<comment type="caution">
    <text evidence="2">The sequence shown here is derived from an EMBL/GenBank/DDBJ whole genome shotgun (WGS) entry which is preliminary data.</text>
</comment>
<evidence type="ECO:0000313" key="3">
    <source>
        <dbReference type="Proteomes" id="UP001262754"/>
    </source>
</evidence>